<evidence type="ECO:0000256" key="1">
    <source>
        <dbReference type="ARBA" id="ARBA00004123"/>
    </source>
</evidence>
<dbReference type="GO" id="GO:0006396">
    <property type="term" value="P:RNA processing"/>
    <property type="evidence" value="ECO:0007669"/>
    <property type="project" value="InterPro"/>
</dbReference>
<feature type="compositionally biased region" description="Polar residues" evidence="5">
    <location>
        <begin position="820"/>
        <end position="834"/>
    </location>
</feature>
<organism evidence="7 8">
    <name type="scientific">Mizuhopecten yessoensis</name>
    <name type="common">Japanese scallop</name>
    <name type="synonym">Patinopecten yessoensis</name>
    <dbReference type="NCBI Taxonomy" id="6573"/>
    <lineage>
        <taxon>Eukaryota</taxon>
        <taxon>Metazoa</taxon>
        <taxon>Spiralia</taxon>
        <taxon>Lophotrochozoa</taxon>
        <taxon>Mollusca</taxon>
        <taxon>Bivalvia</taxon>
        <taxon>Autobranchia</taxon>
        <taxon>Pteriomorphia</taxon>
        <taxon>Pectinida</taxon>
        <taxon>Pectinoidea</taxon>
        <taxon>Pectinidae</taxon>
        <taxon>Mizuhopecten</taxon>
    </lineage>
</organism>
<dbReference type="OrthoDB" id="340227at2759"/>
<comment type="subcellular location">
    <subcellularLocation>
        <location evidence="1">Nucleus</location>
    </subcellularLocation>
</comment>
<sequence length="1100" mass="124123">MAAAVGTTTRSEHFQTDSAEMQDPENTRKTSEENSDTSVSQSQPTTSDSTSSDPGVSESNEGKKDSDDKSQSKVKKFDNKNFVEAPLPKTNPWNKGKTPAVAAPKPVPVAPVAKAPVPVPVSPVQAPVIQKENQSLEPKSVNETTETTETTKPKVTTQKSLPLSDENWPALNETTESPGTKKPVPMKSLPGLPQAQQPLPTQQAPPTQVDSGGDDSAKENKENAEAQKTPKNRKGKKESKQKWVPLDIEPPKSGRRSRSQGRLPPRRDSAKVQERTVRGGDKRDETRGENRADHSKNWRDDMRPLSPRDTRGGYGNYNRRGGRGGRGRGRGRGGARSRGVDSNVENLTGQDFKYFYDEQYYQDQPPASAVPPTGGFGTVYFNTPFVEDGTLKDFIKKQIEYYFSDENLQKDFFLRRRMGKEGWLPISLIAGFHRVQNLTRDIQVIINSVADSTSVEISEDGTKVRCRQNPEKWPLEGQPLDLSLASTLHADVPEFVPGQAYTIPSNLPSIFSGTTKGEENKDHYKTYRTQSSEQDDEFSFMSLGLSTGLLSSSAPQLQGDWREVKRKVRVPKKSEDKKADANVSVDNEEKEELDFMFDEEMEELNIGPRQNNFTDWSDDESDYEISDSEVNKILIVTQTPPSLRRHPQGDRTGDYTPRSKITCEMTKVINDGLFYYEKDLIDIEDDFKSFKTVNMITREEFDSMTPSHVTTSQKTPPPPPPPISLQSESKKVPPVSQPSHPDIARSLPAYVPNTPGTGSRTPRSRKEDTAPRFYPVMKDSTRPPDPQTPRKWKTKHSSNPPVESHVGWVMDATEHRPSRSHNNSMSQSPTDSALSTSYGSYSSTPHAFPNFQHPSHELLKDNNFVWHVYHKYHSKCLKERKKAGVGLSQEMNTLFRFWSFFLRQHFNKKMYLEFKALAVEEAKSDYRYGLECLFRFFSYGLEKRFKPDLFQDFQEETIRDYESGQLYGLEKFWAYLKYTRKHMDVDPKLRGWLSKYKRLEDFKVDNLEEQRGARGRQRHMSGPPRERHLSGSKGPKSQSHGGKHGLTRQTSRESSHSHSAKTDSNSQSQTSKHSSSDNSQSQVTQKVESSAKEAVSSGKA</sequence>
<gene>
    <name evidence="7" type="ORF">KP79_PYT13258</name>
</gene>
<dbReference type="GO" id="GO:0000339">
    <property type="term" value="F:RNA cap binding"/>
    <property type="evidence" value="ECO:0007669"/>
    <property type="project" value="InterPro"/>
</dbReference>
<dbReference type="GO" id="GO:0005634">
    <property type="term" value="C:nucleus"/>
    <property type="evidence" value="ECO:0007669"/>
    <property type="project" value="UniProtKB-SubCell"/>
</dbReference>
<dbReference type="GO" id="GO:0048255">
    <property type="term" value="P:mRNA stabilization"/>
    <property type="evidence" value="ECO:0007669"/>
    <property type="project" value="InterPro"/>
</dbReference>
<feature type="compositionally biased region" description="Low complexity" evidence="5">
    <location>
        <begin position="143"/>
        <end position="159"/>
    </location>
</feature>
<keyword evidence="8" id="KW-1185">Reference proteome</keyword>
<dbReference type="AlphaFoldDB" id="A0A210Q8S3"/>
<dbReference type="InterPro" id="IPR036390">
    <property type="entry name" value="WH_DNA-bd_sf"/>
</dbReference>
<feature type="compositionally biased region" description="Basic and acidic residues" evidence="5">
    <location>
        <begin position="60"/>
        <end position="81"/>
    </location>
</feature>
<feature type="region of interest" description="Disordered" evidence="5">
    <location>
        <begin position="702"/>
        <end position="838"/>
    </location>
</feature>
<feature type="compositionally biased region" description="Low complexity" evidence="5">
    <location>
        <begin position="36"/>
        <end position="59"/>
    </location>
</feature>
<dbReference type="PRINTS" id="PR00302">
    <property type="entry name" value="LUPUSLA"/>
</dbReference>
<feature type="compositionally biased region" description="Basic and acidic residues" evidence="5">
    <location>
        <begin position="265"/>
        <end position="311"/>
    </location>
</feature>
<evidence type="ECO:0000259" key="6">
    <source>
        <dbReference type="PROSITE" id="PS50961"/>
    </source>
</evidence>
<dbReference type="GO" id="GO:1990904">
    <property type="term" value="C:ribonucleoprotein complex"/>
    <property type="evidence" value="ECO:0007669"/>
    <property type="project" value="InterPro"/>
</dbReference>
<keyword evidence="3" id="KW-0539">Nucleus</keyword>
<dbReference type="Proteomes" id="UP000242188">
    <property type="component" value="Unassembled WGS sequence"/>
</dbReference>
<dbReference type="InterPro" id="IPR006630">
    <property type="entry name" value="La_HTH"/>
</dbReference>
<dbReference type="GO" id="GO:0005829">
    <property type="term" value="C:cytosol"/>
    <property type="evidence" value="ECO:0007669"/>
    <property type="project" value="TreeGrafter"/>
</dbReference>
<dbReference type="PANTHER" id="PTHR22792">
    <property type="entry name" value="LUPUS LA PROTEIN-RELATED"/>
    <property type="match status" value="1"/>
</dbReference>
<feature type="compositionally biased region" description="Basic residues" evidence="5">
    <location>
        <begin position="230"/>
        <end position="239"/>
    </location>
</feature>
<dbReference type="InterPro" id="IPR006607">
    <property type="entry name" value="DM15"/>
</dbReference>
<dbReference type="Pfam" id="PF05383">
    <property type="entry name" value="La"/>
    <property type="match status" value="1"/>
</dbReference>
<dbReference type="InterPro" id="IPR036388">
    <property type="entry name" value="WH-like_DNA-bd_sf"/>
</dbReference>
<feature type="compositionally biased region" description="Basic residues" evidence="5">
    <location>
        <begin position="320"/>
        <end position="335"/>
    </location>
</feature>
<protein>
    <submittedName>
        <fullName evidence="7">La-related protein 1</fullName>
    </submittedName>
</protein>
<evidence type="ECO:0000256" key="2">
    <source>
        <dbReference type="ARBA" id="ARBA00022884"/>
    </source>
</evidence>
<dbReference type="EMBL" id="NEDP02004568">
    <property type="protein sequence ID" value="OWF45150.1"/>
    <property type="molecule type" value="Genomic_DNA"/>
</dbReference>
<dbReference type="InterPro" id="IPR002344">
    <property type="entry name" value="Lupus_La"/>
</dbReference>
<accession>A0A210Q8S3</accession>
<feature type="compositionally biased region" description="Polar residues" evidence="5">
    <location>
        <begin position="704"/>
        <end position="714"/>
    </location>
</feature>
<evidence type="ECO:0000256" key="4">
    <source>
        <dbReference type="PROSITE-ProRule" id="PRU00332"/>
    </source>
</evidence>
<dbReference type="SUPFAM" id="SSF46785">
    <property type="entry name" value="Winged helix' DNA-binding domain"/>
    <property type="match status" value="1"/>
</dbReference>
<evidence type="ECO:0000313" key="8">
    <source>
        <dbReference type="Proteomes" id="UP000242188"/>
    </source>
</evidence>
<evidence type="ECO:0000313" key="7">
    <source>
        <dbReference type="EMBL" id="OWF45150.1"/>
    </source>
</evidence>
<reference evidence="7 8" key="1">
    <citation type="journal article" date="2017" name="Nat. Ecol. Evol.">
        <title>Scallop genome provides insights into evolution of bilaterian karyotype and development.</title>
        <authorList>
            <person name="Wang S."/>
            <person name="Zhang J."/>
            <person name="Jiao W."/>
            <person name="Li J."/>
            <person name="Xun X."/>
            <person name="Sun Y."/>
            <person name="Guo X."/>
            <person name="Huan P."/>
            <person name="Dong B."/>
            <person name="Zhang L."/>
            <person name="Hu X."/>
            <person name="Sun X."/>
            <person name="Wang J."/>
            <person name="Zhao C."/>
            <person name="Wang Y."/>
            <person name="Wang D."/>
            <person name="Huang X."/>
            <person name="Wang R."/>
            <person name="Lv J."/>
            <person name="Li Y."/>
            <person name="Zhang Z."/>
            <person name="Liu B."/>
            <person name="Lu W."/>
            <person name="Hui Y."/>
            <person name="Liang J."/>
            <person name="Zhou Z."/>
            <person name="Hou R."/>
            <person name="Li X."/>
            <person name="Liu Y."/>
            <person name="Li H."/>
            <person name="Ning X."/>
            <person name="Lin Y."/>
            <person name="Zhao L."/>
            <person name="Xing Q."/>
            <person name="Dou J."/>
            <person name="Li Y."/>
            <person name="Mao J."/>
            <person name="Guo H."/>
            <person name="Dou H."/>
            <person name="Li T."/>
            <person name="Mu C."/>
            <person name="Jiang W."/>
            <person name="Fu Q."/>
            <person name="Fu X."/>
            <person name="Miao Y."/>
            <person name="Liu J."/>
            <person name="Yu Q."/>
            <person name="Li R."/>
            <person name="Liao H."/>
            <person name="Li X."/>
            <person name="Kong Y."/>
            <person name="Jiang Z."/>
            <person name="Chourrout D."/>
            <person name="Li R."/>
            <person name="Bao Z."/>
        </authorList>
    </citation>
    <scope>NUCLEOTIDE SEQUENCE [LARGE SCALE GENOMIC DNA]</scope>
    <source>
        <strain evidence="7 8">PY_sf001</strain>
    </source>
</reference>
<dbReference type="Pfam" id="PF21071">
    <property type="entry name" value="LARP1_HEAT"/>
    <property type="match status" value="1"/>
</dbReference>
<evidence type="ECO:0000256" key="5">
    <source>
        <dbReference type="SAM" id="MobiDB-lite"/>
    </source>
</evidence>
<feature type="region of interest" description="Disordered" evidence="5">
    <location>
        <begin position="1007"/>
        <end position="1100"/>
    </location>
</feature>
<dbReference type="GO" id="GO:0010494">
    <property type="term" value="C:cytoplasmic stress granule"/>
    <property type="evidence" value="ECO:0007669"/>
    <property type="project" value="TreeGrafter"/>
</dbReference>
<feature type="region of interest" description="Disordered" evidence="5">
    <location>
        <begin position="127"/>
        <end position="343"/>
    </location>
</feature>
<dbReference type="PANTHER" id="PTHR22792:SF132">
    <property type="entry name" value="LA-RELATED PROTEIN 1"/>
    <property type="match status" value="1"/>
</dbReference>
<dbReference type="FunFam" id="1.10.10.10:FF:000131">
    <property type="entry name" value="la-related protein 1B isoform X2"/>
    <property type="match status" value="1"/>
</dbReference>
<keyword evidence="2 4" id="KW-0694">RNA-binding</keyword>
<name>A0A210Q8S3_MIZYE</name>
<feature type="compositionally biased region" description="Low complexity" evidence="5">
    <location>
        <begin position="192"/>
        <end position="208"/>
    </location>
</feature>
<feature type="region of interest" description="Disordered" evidence="5">
    <location>
        <begin position="1"/>
        <end position="104"/>
    </location>
</feature>
<feature type="compositionally biased region" description="Low complexity" evidence="5">
    <location>
        <begin position="1063"/>
        <end position="1085"/>
    </location>
</feature>
<proteinExistence type="predicted"/>
<dbReference type="SMART" id="SM00715">
    <property type="entry name" value="LA"/>
    <property type="match status" value="1"/>
</dbReference>
<feature type="domain" description="HTH La-type RNA-binding" evidence="6">
    <location>
        <begin position="385"/>
        <end position="477"/>
    </location>
</feature>
<dbReference type="GO" id="GO:0045727">
    <property type="term" value="P:positive regulation of translation"/>
    <property type="evidence" value="ECO:0007669"/>
    <property type="project" value="TreeGrafter"/>
</dbReference>
<dbReference type="SMART" id="SM00684">
    <property type="entry name" value="DM15"/>
    <property type="match status" value="3"/>
</dbReference>
<dbReference type="STRING" id="6573.A0A210Q8S3"/>
<dbReference type="InterPro" id="IPR045180">
    <property type="entry name" value="La_dom_prot"/>
</dbReference>
<dbReference type="PROSITE" id="PS50961">
    <property type="entry name" value="HTH_LA"/>
    <property type="match status" value="1"/>
</dbReference>
<comment type="caution">
    <text evidence="7">The sequence shown here is derived from an EMBL/GenBank/DDBJ whole genome shotgun (WGS) entry which is preliminary data.</text>
</comment>
<feature type="compositionally biased region" description="Basic and acidic residues" evidence="5">
    <location>
        <begin position="215"/>
        <end position="225"/>
    </location>
</feature>
<evidence type="ECO:0000256" key="3">
    <source>
        <dbReference type="ARBA" id="ARBA00023242"/>
    </source>
</evidence>
<dbReference type="Gene3D" id="1.10.10.10">
    <property type="entry name" value="Winged helix-like DNA-binding domain superfamily/Winged helix DNA-binding domain"/>
    <property type="match status" value="1"/>
</dbReference>